<evidence type="ECO:0000313" key="1">
    <source>
        <dbReference type="EMBL" id="OWP01051.1"/>
    </source>
</evidence>
<accession>A0A218YZ24</accession>
<gene>
    <name evidence="1" type="ORF">B2J93_6525</name>
</gene>
<organism evidence="1 2">
    <name type="scientific">Diplocarpon coronariae</name>
    <dbReference type="NCBI Taxonomy" id="2795749"/>
    <lineage>
        <taxon>Eukaryota</taxon>
        <taxon>Fungi</taxon>
        <taxon>Dikarya</taxon>
        <taxon>Ascomycota</taxon>
        <taxon>Pezizomycotina</taxon>
        <taxon>Leotiomycetes</taxon>
        <taxon>Helotiales</taxon>
        <taxon>Drepanopezizaceae</taxon>
        <taxon>Diplocarpon</taxon>
    </lineage>
</organism>
<comment type="caution">
    <text evidence="1">The sequence shown here is derived from an EMBL/GenBank/DDBJ whole genome shotgun (WGS) entry which is preliminary data.</text>
</comment>
<dbReference type="EMBL" id="MZNU01000297">
    <property type="protein sequence ID" value="OWP01051.1"/>
    <property type="molecule type" value="Genomic_DNA"/>
</dbReference>
<keyword evidence="2" id="KW-1185">Reference proteome</keyword>
<dbReference type="InParanoid" id="A0A218YZ24"/>
<protein>
    <submittedName>
        <fullName evidence="1">Uncharacterized protein</fullName>
    </submittedName>
</protein>
<evidence type="ECO:0000313" key="2">
    <source>
        <dbReference type="Proteomes" id="UP000242519"/>
    </source>
</evidence>
<reference evidence="1 2" key="1">
    <citation type="submission" date="2017-04" db="EMBL/GenBank/DDBJ databases">
        <title>Draft genome sequence of Marssonina coronaria NL1: causal agent of apple blotch.</title>
        <authorList>
            <person name="Cheng Q."/>
        </authorList>
    </citation>
    <scope>NUCLEOTIDE SEQUENCE [LARGE SCALE GENOMIC DNA]</scope>
    <source>
        <strain evidence="1 2">NL1</strain>
    </source>
</reference>
<sequence>MAATKSLVRIQGRRVSQSLQRFEIMTLVSGTEVDLPGVETASEESVWLSAPCTSSEAVYRRRTGHFQSSPPGDAVCQRSRPLLVAGPALEFSRDCSWARWPLTSKKLAAKMSQLPVRLDMISFSIAGLMATPRSSKIE</sequence>
<proteinExistence type="predicted"/>
<name>A0A218YZ24_9HELO</name>
<dbReference type="Proteomes" id="UP000242519">
    <property type="component" value="Unassembled WGS sequence"/>
</dbReference>
<dbReference type="AlphaFoldDB" id="A0A218YZ24"/>